<keyword evidence="4" id="KW-0805">Transcription regulation</keyword>
<feature type="domain" description="Zn(2)-C6 fungal-type" evidence="10">
    <location>
        <begin position="36"/>
        <end position="65"/>
    </location>
</feature>
<dbReference type="EMBL" id="FO082050">
    <property type="protein sequence ID" value="CCE82302.1"/>
    <property type="molecule type" value="Genomic_DNA"/>
</dbReference>
<dbReference type="Pfam" id="PF04082">
    <property type="entry name" value="Fungal_trans"/>
    <property type="match status" value="1"/>
</dbReference>
<evidence type="ECO:0000256" key="1">
    <source>
        <dbReference type="ARBA" id="ARBA00004123"/>
    </source>
</evidence>
<dbReference type="GO" id="GO:0006351">
    <property type="term" value="P:DNA-templated transcription"/>
    <property type="evidence" value="ECO:0007669"/>
    <property type="project" value="InterPro"/>
</dbReference>
<evidence type="ECO:0000256" key="7">
    <source>
        <dbReference type="ARBA" id="ARBA00023242"/>
    </source>
</evidence>
<dbReference type="OMA" id="CCHELGL"/>
<dbReference type="Pfam" id="PF00172">
    <property type="entry name" value="Zn_clus"/>
    <property type="match status" value="1"/>
</dbReference>
<reference evidence="11 12" key="1">
    <citation type="journal article" date="2012" name="G3 (Bethesda)">
        <title>Pichia sorbitophila, an interspecies yeast hybrid reveals early steps of genome resolution following polyploidization.</title>
        <authorList>
            <person name="Leh Louis V."/>
            <person name="Despons L."/>
            <person name="Friedrich A."/>
            <person name="Martin T."/>
            <person name="Durrens P."/>
            <person name="Casaregola S."/>
            <person name="Neuveglise C."/>
            <person name="Fairhead C."/>
            <person name="Marck C."/>
            <person name="Cruz J.A."/>
            <person name="Straub M.L."/>
            <person name="Kugler V."/>
            <person name="Sacerdot C."/>
            <person name="Uzunov Z."/>
            <person name="Thierry A."/>
            <person name="Weiss S."/>
            <person name="Bleykasten C."/>
            <person name="De Montigny J."/>
            <person name="Jacques N."/>
            <person name="Jung P."/>
            <person name="Lemaire M."/>
            <person name="Mallet S."/>
            <person name="Morel G."/>
            <person name="Richard G.F."/>
            <person name="Sarkar A."/>
            <person name="Savel G."/>
            <person name="Schacherer J."/>
            <person name="Seret M.L."/>
            <person name="Talla E."/>
            <person name="Samson G."/>
            <person name="Jubin C."/>
            <person name="Poulain J."/>
            <person name="Vacherie B."/>
            <person name="Barbe V."/>
            <person name="Pelletier E."/>
            <person name="Sherman D.J."/>
            <person name="Westhof E."/>
            <person name="Weissenbach J."/>
            <person name="Baret P.V."/>
            <person name="Wincker P."/>
            <person name="Gaillardin C."/>
            <person name="Dujon B."/>
            <person name="Souciet J.L."/>
        </authorList>
    </citation>
    <scope>NUCLEOTIDE SEQUENCE [LARGE SCALE GENOMIC DNA]</scope>
    <source>
        <strain evidence="12">ATCC MYA-4447 / BCRC 22081 / CBS 7064 / NBRC 10061 / NRRL Y-12695</strain>
    </source>
</reference>
<dbReference type="InterPro" id="IPR051711">
    <property type="entry name" value="Stress_Response_Reg"/>
</dbReference>
<name>G8YBH1_PICSO</name>
<evidence type="ECO:0000256" key="4">
    <source>
        <dbReference type="ARBA" id="ARBA00023015"/>
    </source>
</evidence>
<proteinExistence type="predicted"/>
<dbReference type="GO" id="GO:0005634">
    <property type="term" value="C:nucleus"/>
    <property type="evidence" value="ECO:0007669"/>
    <property type="project" value="UniProtKB-SubCell"/>
</dbReference>
<evidence type="ECO:0000256" key="3">
    <source>
        <dbReference type="ARBA" id="ARBA00022833"/>
    </source>
</evidence>
<feature type="region of interest" description="Disordered" evidence="8">
    <location>
        <begin position="1"/>
        <end position="34"/>
    </location>
</feature>
<dbReference type="PROSITE" id="PS00463">
    <property type="entry name" value="ZN2_CY6_FUNGAL_1"/>
    <property type="match status" value="1"/>
</dbReference>
<dbReference type="CDD" id="cd12148">
    <property type="entry name" value="fungal_TF_MHR"/>
    <property type="match status" value="1"/>
</dbReference>
<evidence type="ECO:0000313" key="12">
    <source>
        <dbReference type="Proteomes" id="UP000005222"/>
    </source>
</evidence>
<keyword evidence="7" id="KW-0539">Nucleus</keyword>
<dbReference type="GO" id="GO:0043565">
    <property type="term" value="F:sequence-specific DNA binding"/>
    <property type="evidence" value="ECO:0007669"/>
    <property type="project" value="TreeGrafter"/>
</dbReference>
<dbReference type="PANTHER" id="PTHR47540">
    <property type="entry name" value="THIAMINE REPRESSIBLE GENES REGULATORY PROTEIN THI5"/>
    <property type="match status" value="1"/>
</dbReference>
<dbReference type="GO" id="GO:0045944">
    <property type="term" value="P:positive regulation of transcription by RNA polymerase II"/>
    <property type="evidence" value="ECO:0007669"/>
    <property type="project" value="TreeGrafter"/>
</dbReference>
<keyword evidence="5" id="KW-0238">DNA-binding</keyword>
<dbReference type="CDD" id="cd00067">
    <property type="entry name" value="GAL4"/>
    <property type="match status" value="1"/>
</dbReference>
<dbReference type="SMART" id="SM00066">
    <property type="entry name" value="GAL4"/>
    <property type="match status" value="1"/>
</dbReference>
<comment type="subcellular location">
    <subcellularLocation>
        <location evidence="1">Nucleus</location>
    </subcellularLocation>
</comment>
<accession>G8YBH1</accession>
<feature type="transmembrane region" description="Helical" evidence="9">
    <location>
        <begin position="562"/>
        <end position="585"/>
    </location>
</feature>
<dbReference type="SUPFAM" id="SSF57701">
    <property type="entry name" value="Zn2/Cys6 DNA-binding domain"/>
    <property type="match status" value="1"/>
</dbReference>
<evidence type="ECO:0000259" key="10">
    <source>
        <dbReference type="PROSITE" id="PS50048"/>
    </source>
</evidence>
<keyword evidence="12" id="KW-1185">Reference proteome</keyword>
<keyword evidence="9" id="KW-1133">Transmembrane helix</keyword>
<keyword evidence="3" id="KW-0862">Zinc</keyword>
<dbReference type="AlphaFoldDB" id="G8YBH1"/>
<dbReference type="GO" id="GO:0000981">
    <property type="term" value="F:DNA-binding transcription factor activity, RNA polymerase II-specific"/>
    <property type="evidence" value="ECO:0007669"/>
    <property type="project" value="InterPro"/>
</dbReference>
<keyword evidence="6" id="KW-0804">Transcription</keyword>
<evidence type="ECO:0000313" key="11">
    <source>
        <dbReference type="EMBL" id="CCE82302.1"/>
    </source>
</evidence>
<evidence type="ECO:0000256" key="5">
    <source>
        <dbReference type="ARBA" id="ARBA00023125"/>
    </source>
</evidence>
<dbReference type="STRING" id="559304.G8YBH1"/>
<dbReference type="FunCoup" id="G8YBH1">
    <property type="interactions" value="516"/>
</dbReference>
<keyword evidence="2" id="KW-0479">Metal-binding</keyword>
<dbReference type="eggNOG" id="ENOG502QSY2">
    <property type="taxonomic scope" value="Eukaryota"/>
</dbReference>
<dbReference type="SMART" id="SM00906">
    <property type="entry name" value="Fungal_trans"/>
    <property type="match status" value="1"/>
</dbReference>
<dbReference type="Gene3D" id="4.10.240.10">
    <property type="entry name" value="Zn(2)-C6 fungal-type DNA-binding domain"/>
    <property type="match status" value="1"/>
</dbReference>
<dbReference type="InParanoid" id="G8YBH1"/>
<dbReference type="HOGENOM" id="CLU_010084_1_0_1"/>
<sequence length="923" mass="104358">MSGMKSSGNDTPPQVTYPRGPEKSHTEHKRRRVTRACDNCRQKKVKCDGKQPCIHCTVYSYNCSYEQPNIRNKKNSGIPVPAGNLNVASVNTLNAQQTTPGLHNNLVLSQNIINLILPKLKLNLFEESSSFNFDRFQKTIRYLQNRNPLHVTLSDISDLYLDNSTPITSPSVVDKIDHPSTSSNDENALGREIKIILPSKAEAIRLIHTTWYKACVLFRFYHRPSLLEELDLLYILDPLHYTDRQQKFLPFLYSVLACGSLFSRSSGGNTSNNDTLEDDGFRYFQEARKLIDITNVGDMISIQTIVMMIMYLQCSARLSTCYSYIGIAMRSAIKEGLHRNLSIFQNSKRKLDPIEIDSRKRLFFTIYKMDIYINSLLGLPRSIDEDEVDQELPEELDDENITHDAFLYEKQGGRLSSAACANHHTRLMLIMSHLVRDLYPIKVKNRTDDADLTPDYIHTKVSSLELELKTWLDCLPMELKPIDPNDTQTIDKIPEKFVLANCYLHLAFLNCQIMLYRPFIHFVSNGSIQQASDPRSLIRGRNCIKVARMVVKLANKMIDKNLLIGTYWFSMYTIFFSIACLIYYYHFANYNFYQSSGVNYAGVLFDDDLNIDMIKKDIEVGKKVLDCLKNSSNSSLRIYNILNNLFEQLNRRTANRGKVESTGLNAPPVMDKSHELLQDAFVNFNSINSFTSMNDLNFQLSNPSPQPDLVPPVKQGPLDSSAIPANKESEIKPTTYDSLPYDSGFKDYKGDVPLPYSESSSLNSSKITDGHANVGLNSSIPGANMNVVNVPSPAKHDLKNTADAKLKNDNAEASPRVVSSNGISPEKTDLTVNDTYVPGVIDKLDAQIFGRILPPYMLEKSAKQNGNAESYQLENSRNKSEIDPFNVEDLNFSTVDESNNLDFLDPFSDTYAFLYNGAGNRSN</sequence>
<dbReference type="InterPro" id="IPR001138">
    <property type="entry name" value="Zn2Cys6_DnaBD"/>
</dbReference>
<evidence type="ECO:0000256" key="6">
    <source>
        <dbReference type="ARBA" id="ARBA00023163"/>
    </source>
</evidence>
<dbReference type="GO" id="GO:0008270">
    <property type="term" value="F:zinc ion binding"/>
    <property type="evidence" value="ECO:0007669"/>
    <property type="project" value="InterPro"/>
</dbReference>
<evidence type="ECO:0000256" key="8">
    <source>
        <dbReference type="SAM" id="MobiDB-lite"/>
    </source>
</evidence>
<dbReference type="InterPro" id="IPR036864">
    <property type="entry name" value="Zn2-C6_fun-type_DNA-bd_sf"/>
</dbReference>
<dbReference type="InterPro" id="IPR007219">
    <property type="entry name" value="XnlR_reg_dom"/>
</dbReference>
<keyword evidence="9" id="KW-0812">Transmembrane</keyword>
<dbReference type="PANTHER" id="PTHR47540:SF1">
    <property type="entry name" value="ACTIVATOR OF STRESS GENES 1-RELATED"/>
    <property type="match status" value="1"/>
</dbReference>
<evidence type="ECO:0000256" key="9">
    <source>
        <dbReference type="SAM" id="Phobius"/>
    </source>
</evidence>
<dbReference type="PROSITE" id="PS50048">
    <property type="entry name" value="ZN2_CY6_FUNGAL_2"/>
    <property type="match status" value="1"/>
</dbReference>
<keyword evidence="9" id="KW-0472">Membrane</keyword>
<feature type="compositionally biased region" description="Polar residues" evidence="8">
    <location>
        <begin position="1"/>
        <end position="14"/>
    </location>
</feature>
<dbReference type="Proteomes" id="UP000005222">
    <property type="component" value="Chromosome J"/>
</dbReference>
<dbReference type="OrthoDB" id="422427at2759"/>
<organism evidence="11 12">
    <name type="scientific">Pichia sorbitophila (strain ATCC MYA-4447 / BCRC 22081 / CBS 7064 / NBRC 10061 / NRRL Y-12695)</name>
    <name type="common">Hybrid yeast</name>
    <dbReference type="NCBI Taxonomy" id="559304"/>
    <lineage>
        <taxon>Eukaryota</taxon>
        <taxon>Fungi</taxon>
        <taxon>Dikarya</taxon>
        <taxon>Ascomycota</taxon>
        <taxon>Saccharomycotina</taxon>
        <taxon>Pichiomycetes</taxon>
        <taxon>Debaryomycetaceae</taxon>
        <taxon>Millerozyma</taxon>
    </lineage>
</organism>
<gene>
    <name evidence="11" type="primary">Piso0_002022</name>
    <name evidence="11" type="ORF">GNLVRS01_PISO0J02957g</name>
</gene>
<evidence type="ECO:0000256" key="2">
    <source>
        <dbReference type="ARBA" id="ARBA00022723"/>
    </source>
</evidence>
<protein>
    <submittedName>
        <fullName evidence="11">Piso0_002022 protein</fullName>
    </submittedName>
</protein>